<sequence length="63" mass="7579">MQPHQQRVIDEKNELSDKIYKLSSFRTTDMFNSLSEKEQALLTVQLNTMIEYENILEERIQLF</sequence>
<protein>
    <submittedName>
        <fullName evidence="1">Uncharacterized protein</fullName>
    </submittedName>
</protein>
<organism evidence="1 2">
    <name type="scientific">Proteus phage phiP4-3</name>
    <dbReference type="NCBI Taxonomy" id="2065203"/>
    <lineage>
        <taxon>Viruses</taxon>
        <taxon>Duplodnaviria</taxon>
        <taxon>Heunggongvirae</taxon>
        <taxon>Uroviricota</taxon>
        <taxon>Caudoviricetes</taxon>
        <taxon>Pantevenvirales</taxon>
        <taxon>Straboviridae</taxon>
        <taxon>Bragavirus</taxon>
        <taxon>Bragavirus p43</taxon>
    </lineage>
</organism>
<keyword evidence="2" id="KW-1185">Reference proteome</keyword>
<proteinExistence type="predicted"/>
<name>A0A2I6PFS5_9CAUD</name>
<dbReference type="EMBL" id="MG696114">
    <property type="protein sequence ID" value="AUM58564.1"/>
    <property type="molecule type" value="Genomic_DNA"/>
</dbReference>
<gene>
    <name evidence="1" type="ORF">phiP43_206</name>
</gene>
<evidence type="ECO:0000313" key="2">
    <source>
        <dbReference type="Proteomes" id="UP000240538"/>
    </source>
</evidence>
<dbReference type="Proteomes" id="UP000240538">
    <property type="component" value="Segment"/>
</dbReference>
<dbReference type="Pfam" id="PF21825">
    <property type="entry name" value="crAss001_48"/>
    <property type="match status" value="1"/>
</dbReference>
<dbReference type="InterPro" id="IPR054052">
    <property type="entry name" value="Y16Q-like"/>
</dbReference>
<evidence type="ECO:0000313" key="1">
    <source>
        <dbReference type="EMBL" id="AUM58564.1"/>
    </source>
</evidence>
<accession>A0A2I6PFS5</accession>
<reference evidence="1 2" key="1">
    <citation type="submission" date="2017-12" db="EMBL/GenBank/DDBJ databases">
        <title>Complete genome sequence and characterization of bacteriophage phiP4-3 infecting Proteus pennea.</title>
        <authorList>
            <person name="He Y."/>
            <person name="Yang H."/>
        </authorList>
    </citation>
    <scope>NUCLEOTIDE SEQUENCE [LARGE SCALE GENOMIC DNA]</scope>
</reference>